<dbReference type="InterPro" id="IPR010964">
    <property type="entry name" value="M20A_pepV-rel"/>
</dbReference>
<dbReference type="InterPro" id="IPR036264">
    <property type="entry name" value="Bact_exopeptidase_dim_dom"/>
</dbReference>
<evidence type="ECO:0000256" key="5">
    <source>
        <dbReference type="ARBA" id="ARBA00022801"/>
    </source>
</evidence>
<evidence type="ECO:0000256" key="2">
    <source>
        <dbReference type="ARBA" id="ARBA00006247"/>
    </source>
</evidence>
<evidence type="ECO:0000313" key="9">
    <source>
        <dbReference type="EMBL" id="MBP2057097.1"/>
    </source>
</evidence>
<reference evidence="9 10" key="1">
    <citation type="submission" date="2021-03" db="EMBL/GenBank/DDBJ databases">
        <title>Genomic Encyclopedia of Type Strains, Phase IV (KMG-IV): sequencing the most valuable type-strain genomes for metagenomic binning, comparative biology and taxonomic classification.</title>
        <authorList>
            <person name="Goeker M."/>
        </authorList>
    </citation>
    <scope>NUCLEOTIDE SEQUENCE [LARGE SCALE GENOMIC DNA]</scope>
    <source>
        <strain evidence="9 10">DSM 101872</strain>
    </source>
</reference>
<keyword evidence="5 9" id="KW-0378">Hydrolase</keyword>
<accession>A0ABS4MBN9</accession>
<dbReference type="PANTHER" id="PTHR43808">
    <property type="entry name" value="ACETYLORNITHINE DEACETYLASE"/>
    <property type="match status" value="1"/>
</dbReference>
<name>A0ABS4MBN9_9LACO</name>
<gene>
    <name evidence="9" type="ORF">J2Z60_000259</name>
</gene>
<organism evidence="9 10">
    <name type="scientific">Lactobacillus colini</name>
    <dbReference type="NCBI Taxonomy" id="1819254"/>
    <lineage>
        <taxon>Bacteria</taxon>
        <taxon>Bacillati</taxon>
        <taxon>Bacillota</taxon>
        <taxon>Bacilli</taxon>
        <taxon>Lactobacillales</taxon>
        <taxon>Lactobacillaceae</taxon>
        <taxon>Lactobacillus</taxon>
    </lineage>
</organism>
<keyword evidence="8" id="KW-0482">Metalloprotease</keyword>
<proteinExistence type="inferred from homology"/>
<comment type="similarity">
    <text evidence="2">Belongs to the peptidase M20A family.</text>
</comment>
<dbReference type="PANTHER" id="PTHR43808:SF31">
    <property type="entry name" value="N-ACETYL-L-CITRULLINE DEACETYLASE"/>
    <property type="match status" value="1"/>
</dbReference>
<dbReference type="NCBIfam" id="TIGR01887">
    <property type="entry name" value="dipeptidaselike"/>
    <property type="match status" value="1"/>
</dbReference>
<dbReference type="SUPFAM" id="SSF55031">
    <property type="entry name" value="Bacterial exopeptidase dimerisation domain"/>
    <property type="match status" value="1"/>
</dbReference>
<evidence type="ECO:0000256" key="3">
    <source>
        <dbReference type="ARBA" id="ARBA00022670"/>
    </source>
</evidence>
<evidence type="ECO:0000256" key="6">
    <source>
        <dbReference type="ARBA" id="ARBA00022833"/>
    </source>
</evidence>
<evidence type="ECO:0000256" key="1">
    <source>
        <dbReference type="ARBA" id="ARBA00001947"/>
    </source>
</evidence>
<dbReference type="Pfam" id="PF01546">
    <property type="entry name" value="Peptidase_M20"/>
    <property type="match status" value="1"/>
</dbReference>
<keyword evidence="6" id="KW-0862">Zinc</keyword>
<keyword evidence="4" id="KW-0479">Metal-binding</keyword>
<protein>
    <submittedName>
        <fullName evidence="9">Succinyl-diaminopimelate desuccinylase</fullName>
        <ecNumber evidence="9">3.5.1.18</ecNumber>
    </submittedName>
</protein>
<evidence type="ECO:0000256" key="4">
    <source>
        <dbReference type="ARBA" id="ARBA00022723"/>
    </source>
</evidence>
<keyword evidence="3" id="KW-0645">Protease</keyword>
<dbReference type="Gene3D" id="3.40.630.10">
    <property type="entry name" value="Zn peptidases"/>
    <property type="match status" value="2"/>
</dbReference>
<evidence type="ECO:0000256" key="8">
    <source>
        <dbReference type="ARBA" id="ARBA00023049"/>
    </source>
</evidence>
<sequence>MISEKDIQQAIENSKAQFLGTLRQIMQIKSTKSEPAKDSPFGLGSKEALVAVEKLGEEYGFESKIVNNAMTYIQWGRQDDYFAVVDHLDVVPAGKDIEAWEYNPWDLSQDGNKLYGRGILDNKGPAIATLWGMKLLKDLGFQPKNTIRLIYGSDEESGSHDVPLYLEQEKPPIFGWTADCKYPVVYGERGIVNYTIHTKFDKEDLVKIKKIIGDMAMDHVPDKITLELNAGLEITAHGKRSPSNAPELGKNAITQLAKKIVGHEVLSGDVLSYFKWIKDSLADKHFGQGLGIEFSDEDSGKLIMTPTSLSKDGNELLLDIAIRYPVSYSEEDVTQGIKKHLPTKSKLTISRSISSVMHNKNSKYIKMLSDVYSACTKLDSTPVTTTGATYARVMPNIIAFGPSFPGQKGIAHKENEWMNIDDLFLNMKIYMMALMKLGNA</sequence>
<comment type="caution">
    <text evidence="9">The sequence shown here is derived from an EMBL/GenBank/DDBJ whole genome shotgun (WGS) entry which is preliminary data.</text>
</comment>
<dbReference type="InterPro" id="IPR002933">
    <property type="entry name" value="Peptidase_M20"/>
</dbReference>
<dbReference type="EC" id="3.5.1.18" evidence="9"/>
<evidence type="ECO:0000256" key="7">
    <source>
        <dbReference type="ARBA" id="ARBA00022997"/>
    </source>
</evidence>
<dbReference type="Proteomes" id="UP001519292">
    <property type="component" value="Unassembled WGS sequence"/>
</dbReference>
<comment type="cofactor">
    <cofactor evidence="1">
        <name>Zn(2+)</name>
        <dbReference type="ChEBI" id="CHEBI:29105"/>
    </cofactor>
</comment>
<dbReference type="InterPro" id="IPR050072">
    <property type="entry name" value="Peptidase_M20A"/>
</dbReference>
<dbReference type="GO" id="GO:0009014">
    <property type="term" value="F:succinyl-diaminopimelate desuccinylase activity"/>
    <property type="evidence" value="ECO:0007669"/>
    <property type="project" value="UniProtKB-EC"/>
</dbReference>
<dbReference type="EMBL" id="JAGGLU010000001">
    <property type="protein sequence ID" value="MBP2057097.1"/>
    <property type="molecule type" value="Genomic_DNA"/>
</dbReference>
<keyword evidence="7" id="KW-0224">Dipeptidase</keyword>
<dbReference type="SUPFAM" id="SSF53187">
    <property type="entry name" value="Zn-dependent exopeptidases"/>
    <property type="match status" value="1"/>
</dbReference>
<dbReference type="RefSeq" id="WP_209685605.1">
    <property type="nucleotide sequence ID" value="NZ_JAGGLU010000001.1"/>
</dbReference>
<evidence type="ECO:0000313" key="10">
    <source>
        <dbReference type="Proteomes" id="UP001519292"/>
    </source>
</evidence>
<keyword evidence="10" id="KW-1185">Reference proteome</keyword>